<evidence type="ECO:0000259" key="1">
    <source>
        <dbReference type="Pfam" id="PF13472"/>
    </source>
</evidence>
<dbReference type="CDD" id="cd01822">
    <property type="entry name" value="Lysophospholipase_L1_like"/>
    <property type="match status" value="1"/>
</dbReference>
<dbReference type="eggNOG" id="COG2755">
    <property type="taxonomic scope" value="Bacteria"/>
</dbReference>
<feature type="domain" description="SGNH hydrolase-type esterase" evidence="1">
    <location>
        <begin position="53"/>
        <end position="214"/>
    </location>
</feature>
<dbReference type="PANTHER" id="PTHR30383:SF24">
    <property type="entry name" value="THIOESTERASE 1_PROTEASE 1_LYSOPHOSPHOLIPASE L1"/>
    <property type="match status" value="1"/>
</dbReference>
<dbReference type="EMBL" id="FMWB01000011">
    <property type="protein sequence ID" value="SCZ46840.1"/>
    <property type="molecule type" value="Genomic_DNA"/>
</dbReference>
<dbReference type="InterPro" id="IPR036514">
    <property type="entry name" value="SGNH_hydro_sf"/>
</dbReference>
<organism evidence="2 3">
    <name type="scientific">Pseudomonas oryzihabitans</name>
    <dbReference type="NCBI Taxonomy" id="47885"/>
    <lineage>
        <taxon>Bacteria</taxon>
        <taxon>Pseudomonadati</taxon>
        <taxon>Pseudomonadota</taxon>
        <taxon>Gammaproteobacteria</taxon>
        <taxon>Pseudomonadales</taxon>
        <taxon>Pseudomonadaceae</taxon>
        <taxon>Pseudomonas</taxon>
    </lineage>
</organism>
<gene>
    <name evidence="2" type="ORF">SAMN05216279_11198</name>
</gene>
<dbReference type="PANTHER" id="PTHR30383">
    <property type="entry name" value="THIOESTERASE 1/PROTEASE 1/LYSOPHOSPHOLIPASE L1"/>
    <property type="match status" value="1"/>
</dbReference>
<dbReference type="Gene3D" id="3.40.50.1110">
    <property type="entry name" value="SGNH hydrolase"/>
    <property type="match status" value="1"/>
</dbReference>
<dbReference type="Proteomes" id="UP000183046">
    <property type="component" value="Unassembled WGS sequence"/>
</dbReference>
<comment type="caution">
    <text evidence="2">The sequence shown here is derived from an EMBL/GenBank/DDBJ whole genome shotgun (WGS) entry which is preliminary data.</text>
</comment>
<dbReference type="AlphaFoldDB" id="A0A1G5PCV8"/>
<name>A0A1G5PCV8_9PSED</name>
<proteinExistence type="predicted"/>
<dbReference type="InterPro" id="IPR051532">
    <property type="entry name" value="Ester_Hydrolysis_Enzymes"/>
</dbReference>
<dbReference type="Pfam" id="PF13472">
    <property type="entry name" value="Lipase_GDSL_2"/>
    <property type="match status" value="1"/>
</dbReference>
<reference evidence="3" key="1">
    <citation type="submission" date="2016-10" db="EMBL/GenBank/DDBJ databases">
        <authorList>
            <person name="de Groot N.N."/>
        </authorList>
    </citation>
    <scope>NUCLEOTIDE SEQUENCE [LARGE SCALE GENOMIC DNA]</scope>
    <source>
        <strain evidence="3">DSM 15758</strain>
    </source>
</reference>
<protein>
    <submittedName>
        <fullName evidence="2">Acyl-CoA thioesterase-1</fullName>
    </submittedName>
</protein>
<dbReference type="SUPFAM" id="SSF52266">
    <property type="entry name" value="SGNH hydrolase"/>
    <property type="match status" value="1"/>
</dbReference>
<sequence length="230" mass="24777">MPYSKGPHAGGCGELESKKRAKSSAPLRQGIAWLLALLCLTLTPLAMARTLLVVGDSISAGYGLAEGQGWVRLLERRLQAQRLDYQVVNASISGDTTAGGLARLPRLLADHRPDVVAIELGGNDGLRGQPLAQFERNLTALVEQAKARGARVLLLGMRLPPNYGPRYTDGFAQVYTDVAKAQQVALVPFLLEGVGGDPAYMQPDGIHPQANAQQRLLDNAWPQLQPLLRD</sequence>
<dbReference type="InterPro" id="IPR013830">
    <property type="entry name" value="SGNH_hydro"/>
</dbReference>
<evidence type="ECO:0000313" key="3">
    <source>
        <dbReference type="Proteomes" id="UP000183046"/>
    </source>
</evidence>
<accession>A0A1G5PCV8</accession>
<evidence type="ECO:0000313" key="2">
    <source>
        <dbReference type="EMBL" id="SCZ46840.1"/>
    </source>
</evidence>
<dbReference type="GO" id="GO:0004622">
    <property type="term" value="F:phosphatidylcholine lysophospholipase activity"/>
    <property type="evidence" value="ECO:0007669"/>
    <property type="project" value="TreeGrafter"/>
</dbReference>
<dbReference type="STRING" id="237610.BJP27_07310"/>